<dbReference type="Proteomes" id="UP001552502">
    <property type="component" value="Unassembled WGS sequence"/>
</dbReference>
<reference evidence="1" key="3">
    <citation type="submission" date="2024-05" db="EMBL/GenBank/DDBJ databases">
        <authorList>
            <person name="Kreuzer M."/>
            <person name="Schlaeppi K."/>
            <person name="Thoenen L."/>
        </authorList>
    </citation>
    <scope>NUCLEOTIDE SEQUENCE</scope>
    <source>
        <strain evidence="1">LBA1-1-1.1</strain>
    </source>
</reference>
<comment type="caution">
    <text evidence="2">The sequence shown here is derived from an EMBL/GenBank/DDBJ whole genome shotgun (WGS) entry which is preliminary data.</text>
</comment>
<reference evidence="2 3" key="1">
    <citation type="submission" date="2016-06" db="EMBL/GenBank/DDBJ databases">
        <title>First insights into the genetic diversity and population structure of in the Bacillus cereus group bacteria from diverse marine environments.</title>
        <authorList>
            <person name="Liu Y."/>
            <person name="Lai Q."/>
            <person name="Shao Z."/>
        </authorList>
    </citation>
    <scope>NUCLEOTIDE SEQUENCE [LARGE SCALE GENOMIC DNA]</scope>
    <source>
        <strain evidence="2 3">TD42</strain>
    </source>
</reference>
<dbReference type="EMBL" id="JBEGIE010000001">
    <property type="protein sequence ID" value="MEV4909855.1"/>
    <property type="molecule type" value="Genomic_DNA"/>
</dbReference>
<evidence type="ECO:0000313" key="3">
    <source>
        <dbReference type="Proteomes" id="UP000183185"/>
    </source>
</evidence>
<dbReference type="EMBL" id="MACH01000138">
    <property type="protein sequence ID" value="OJE38058.1"/>
    <property type="molecule type" value="Genomic_DNA"/>
</dbReference>
<evidence type="ECO:0000313" key="1">
    <source>
        <dbReference type="EMBL" id="MEV4909855.1"/>
    </source>
</evidence>
<dbReference type="AlphaFoldDB" id="A0AA44KS22"/>
<reference evidence="1 4" key="2">
    <citation type="journal article" date="2023" name="Proc. Natl. Acad. Sci. U.S.A.">
        <title>Bacterial tolerance to host-exuded specialized metabolites structures the maize root microbiome.</title>
        <authorList>
            <person name="Thoenen L."/>
            <person name="Giroud C."/>
            <person name="Kreuzer M."/>
            <person name="Waelchli J."/>
            <person name="Gfeller V."/>
            <person name="Deslandes-Herold G."/>
            <person name="Mateo P."/>
            <person name="Robert C.A.M."/>
            <person name="Ahrens C.H."/>
            <person name="Rubio-Somoza I."/>
            <person name="Bruggmann R."/>
            <person name="Erb M."/>
            <person name="Schlaeppi K."/>
        </authorList>
    </citation>
    <scope>NUCLEOTIDE SEQUENCE [LARGE SCALE GENOMIC DNA]</scope>
    <source>
        <strain evidence="1 4">LBA1-1-1.1</strain>
    </source>
</reference>
<gene>
    <name evidence="2" type="ORF">BAQ49_03385</name>
    <name evidence="1" type="ORF">MRBLBA1_000470</name>
</gene>
<dbReference type="Proteomes" id="UP000183185">
    <property type="component" value="Unassembled WGS sequence"/>
</dbReference>
<proteinExistence type="predicted"/>
<evidence type="ECO:0000313" key="2">
    <source>
        <dbReference type="EMBL" id="OJE38058.1"/>
    </source>
</evidence>
<keyword evidence="4" id="KW-1185">Reference proteome</keyword>
<accession>A0AA44KS22</accession>
<protein>
    <submittedName>
        <fullName evidence="2">Uncharacterized protein</fullName>
    </submittedName>
</protein>
<name>A0AA44KS22_9BACI</name>
<evidence type="ECO:0000313" key="4">
    <source>
        <dbReference type="Proteomes" id="UP001552502"/>
    </source>
</evidence>
<organism evidence="2 3">
    <name type="scientific">Bacillus proteolyticus</name>
    <dbReference type="NCBI Taxonomy" id="2026192"/>
    <lineage>
        <taxon>Bacteria</taxon>
        <taxon>Bacillati</taxon>
        <taxon>Bacillota</taxon>
        <taxon>Bacilli</taxon>
        <taxon>Bacillales</taxon>
        <taxon>Bacillaceae</taxon>
        <taxon>Bacillus</taxon>
        <taxon>Bacillus cereus group</taxon>
    </lineage>
</organism>
<sequence>MHITHIVNDWYKFGELKLVESILQNDAKSYVSSIDYVGGNVVLMFTIRLFYRLISHDKTLGEAVREARLIDEKTCTFRVYKQYETHLFYIRMNTFHI</sequence>